<dbReference type="AlphaFoldDB" id="A0A382BHK0"/>
<proteinExistence type="predicted"/>
<organism evidence="3">
    <name type="scientific">marine metagenome</name>
    <dbReference type="NCBI Taxonomy" id="408172"/>
    <lineage>
        <taxon>unclassified sequences</taxon>
        <taxon>metagenomes</taxon>
        <taxon>ecological metagenomes</taxon>
    </lineage>
</organism>
<keyword evidence="2" id="KW-0677">Repeat</keyword>
<dbReference type="InterPro" id="IPR003591">
    <property type="entry name" value="Leu-rich_rpt_typical-subtyp"/>
</dbReference>
<dbReference type="PROSITE" id="PS51450">
    <property type="entry name" value="LRR"/>
    <property type="match status" value="1"/>
</dbReference>
<dbReference type="PROSITE" id="PS51257">
    <property type="entry name" value="PROKAR_LIPOPROTEIN"/>
    <property type="match status" value="1"/>
</dbReference>
<dbReference type="InterPro" id="IPR001611">
    <property type="entry name" value="Leu-rich_rpt"/>
</dbReference>
<name>A0A382BHK0_9ZZZZ</name>
<dbReference type="PANTHER" id="PTHR48051:SF1">
    <property type="entry name" value="RAS SUPPRESSOR PROTEIN 1"/>
    <property type="match status" value="1"/>
</dbReference>
<accession>A0A382BHK0</accession>
<dbReference type="SUPFAM" id="SSF52058">
    <property type="entry name" value="L domain-like"/>
    <property type="match status" value="1"/>
</dbReference>
<dbReference type="Pfam" id="PF00560">
    <property type="entry name" value="LRR_1"/>
    <property type="match status" value="1"/>
</dbReference>
<dbReference type="Pfam" id="PF13855">
    <property type="entry name" value="LRR_8"/>
    <property type="match status" value="1"/>
</dbReference>
<dbReference type="GO" id="GO:0005737">
    <property type="term" value="C:cytoplasm"/>
    <property type="evidence" value="ECO:0007669"/>
    <property type="project" value="TreeGrafter"/>
</dbReference>
<reference evidence="3" key="1">
    <citation type="submission" date="2018-05" db="EMBL/GenBank/DDBJ databases">
        <authorList>
            <person name="Lanie J.A."/>
            <person name="Ng W.-L."/>
            <person name="Kazmierczak K.M."/>
            <person name="Andrzejewski T.M."/>
            <person name="Davidsen T.M."/>
            <person name="Wayne K.J."/>
            <person name="Tettelin H."/>
            <person name="Glass J.I."/>
            <person name="Rusch D."/>
            <person name="Podicherti R."/>
            <person name="Tsui H.-C.T."/>
            <person name="Winkler M.E."/>
        </authorList>
    </citation>
    <scope>NUCLEOTIDE SEQUENCE</scope>
</reference>
<gene>
    <name evidence="3" type="ORF">METZ01_LOCUS166139</name>
</gene>
<dbReference type="Gene3D" id="3.80.10.10">
    <property type="entry name" value="Ribonuclease Inhibitor"/>
    <property type="match status" value="1"/>
</dbReference>
<dbReference type="PANTHER" id="PTHR48051">
    <property type="match status" value="1"/>
</dbReference>
<dbReference type="InterPro" id="IPR032675">
    <property type="entry name" value="LRR_dom_sf"/>
</dbReference>
<dbReference type="SMART" id="SM00369">
    <property type="entry name" value="LRR_TYP"/>
    <property type="match status" value="4"/>
</dbReference>
<dbReference type="EMBL" id="UINC01029849">
    <property type="protein sequence ID" value="SVB13285.1"/>
    <property type="molecule type" value="Genomic_DNA"/>
</dbReference>
<sequence length="307" mass="34470">MIIEKYLSILFFLLIIVSCERDSEKSIDIQGCLDETACNYDSSATIDDGSCVFADQYCNGDCDYTHFESLPSSLTILSGDSCLYNPDISVLDSIIGLNGLEYDSPLEVGTQTWYNGRLRIFVAGNYGNSSGVNDTIYFLPDNIGDWTELVSLYLEWNRILTLPESFSDMTSLINLYINNNVLSSLPDNLGNLENLYFLDLGYNELPLVPESICNLGNLTYLWLFNNNLESVPECMCEMDLDWNNNDLGGYPYFAIGANALCDNIPSCIAESEHFELSLDQFYYSFPVYSPQDCDSTSTALNKNPILY</sequence>
<evidence type="ECO:0000313" key="3">
    <source>
        <dbReference type="EMBL" id="SVB13285.1"/>
    </source>
</evidence>
<evidence type="ECO:0000256" key="1">
    <source>
        <dbReference type="ARBA" id="ARBA00022614"/>
    </source>
</evidence>
<protein>
    <submittedName>
        <fullName evidence="3">Uncharacterized protein</fullName>
    </submittedName>
</protein>
<evidence type="ECO:0000256" key="2">
    <source>
        <dbReference type="ARBA" id="ARBA00022737"/>
    </source>
</evidence>
<keyword evidence="1" id="KW-0433">Leucine-rich repeat</keyword>
<dbReference type="InterPro" id="IPR050216">
    <property type="entry name" value="LRR_domain-containing"/>
</dbReference>